<evidence type="ECO:0000256" key="1">
    <source>
        <dbReference type="ARBA" id="ARBA00007430"/>
    </source>
</evidence>
<comment type="caution">
    <text evidence="4">The sequence shown here is derived from an EMBL/GenBank/DDBJ whole genome shotgun (WGS) entry which is preliminary data.</text>
</comment>
<dbReference type="AlphaFoldDB" id="A0A916U290"/>
<dbReference type="Gene3D" id="3.40.50.720">
    <property type="entry name" value="NAD(P)-binding Rossmann-like Domain"/>
    <property type="match status" value="2"/>
</dbReference>
<reference evidence="4" key="1">
    <citation type="journal article" date="2014" name="Int. J. Syst. Evol. Microbiol.">
        <title>Complete genome sequence of Corynebacterium casei LMG S-19264T (=DSM 44701T), isolated from a smear-ripened cheese.</title>
        <authorList>
            <consortium name="US DOE Joint Genome Institute (JGI-PGF)"/>
            <person name="Walter F."/>
            <person name="Albersmeier A."/>
            <person name="Kalinowski J."/>
            <person name="Ruckert C."/>
        </authorList>
    </citation>
    <scope>NUCLEOTIDE SEQUENCE</scope>
    <source>
        <strain evidence="4">CGMCC 1.12919</strain>
    </source>
</reference>
<accession>A0A916U290</accession>
<evidence type="ECO:0000313" key="4">
    <source>
        <dbReference type="EMBL" id="GGC57634.1"/>
    </source>
</evidence>
<dbReference type="Pfam" id="PF02719">
    <property type="entry name" value="Polysacc_synt_2"/>
    <property type="match status" value="1"/>
</dbReference>
<dbReference type="PANTHER" id="PTHR43318:SF1">
    <property type="entry name" value="POLYSACCHARIDE BIOSYNTHESIS PROTEIN EPSC-RELATED"/>
    <property type="match status" value="1"/>
</dbReference>
<feature type="transmembrane region" description="Helical" evidence="2">
    <location>
        <begin position="12"/>
        <end position="34"/>
    </location>
</feature>
<proteinExistence type="inferred from homology"/>
<feature type="domain" description="Polysaccharide biosynthesis protein CapD-like" evidence="3">
    <location>
        <begin position="298"/>
        <end position="592"/>
    </location>
</feature>
<reference evidence="4" key="2">
    <citation type="submission" date="2020-09" db="EMBL/GenBank/DDBJ databases">
        <authorList>
            <person name="Sun Q."/>
            <person name="Zhou Y."/>
        </authorList>
    </citation>
    <scope>NUCLEOTIDE SEQUENCE</scope>
    <source>
        <strain evidence="4">CGMCC 1.12919</strain>
    </source>
</reference>
<sequence length="642" mass="68918">MMASRRAIRTILVNLIADLAATSCAVVASFYLRFQDERLAAYLDELPLILAVLLPVAAAIFLAVRLPESKWRFVSLPDVIKIGRTTLMLALVILVFDTVVSHPALLGHNYFGRAWILLFLLLEILFLAAPRVAYRAFKQRQVAAQVPREAREAALLAGTGVELEALLRAIESGPLSRLRPIGLLTRRTADIGQSIRGVTVRGGIADLATVLQDLARGTPPSVVVVAPSAMAPEANPGMVLSVARRFGVQVMRTNALDADEIESGAAQLAPLSMEDLLLRPTVTVDEATLTALARHRRIAITGGGGSIGGELARRLARFGAGDILILENSEPALHAILEDLSRVPTCRATGRLCDVRDRDRLFAILAEFGPQVVYHAAALKHVHYLEKDWGEGIRTNVFGAMNAADAAVACGAAAFVMISTDKAVKPVSILGATKRLAEMYVQAKDAALTRRTNGAAATRLVVVRFGNVLGSNGSVVPKFREQIDKGGPVTVTHPDMVRFFMTIPEACDLVAVASFHAIDDPAKATSIYVLNMGRPVKILDLATRMIELAGLKPGEDIRIEFSGMRPGERLEEIVLDDSEATHQVNLPGIIAADPSFPDVAVLERWLDALAAALASGDQIKVYGVINAALPTFPTTPKDMHAA</sequence>
<dbReference type="Proteomes" id="UP000637002">
    <property type="component" value="Unassembled WGS sequence"/>
</dbReference>
<feature type="transmembrane region" description="Helical" evidence="2">
    <location>
        <begin position="110"/>
        <end position="129"/>
    </location>
</feature>
<keyword evidence="5" id="KW-1185">Reference proteome</keyword>
<feature type="transmembrane region" description="Helical" evidence="2">
    <location>
        <begin position="46"/>
        <end position="64"/>
    </location>
</feature>
<keyword evidence="2" id="KW-1133">Transmembrane helix</keyword>
<comment type="similarity">
    <text evidence="1">Belongs to the polysaccharide synthase family.</text>
</comment>
<dbReference type="InterPro" id="IPR003869">
    <property type="entry name" value="Polysac_CapD-like"/>
</dbReference>
<organism evidence="4 5">
    <name type="scientific">Chelatococcus reniformis</name>
    <dbReference type="NCBI Taxonomy" id="1494448"/>
    <lineage>
        <taxon>Bacteria</taxon>
        <taxon>Pseudomonadati</taxon>
        <taxon>Pseudomonadota</taxon>
        <taxon>Alphaproteobacteria</taxon>
        <taxon>Hyphomicrobiales</taxon>
        <taxon>Chelatococcaceae</taxon>
        <taxon>Chelatococcus</taxon>
    </lineage>
</organism>
<gene>
    <name evidence="4" type="ORF">GCM10010994_15750</name>
</gene>
<dbReference type="InterPro" id="IPR051203">
    <property type="entry name" value="Polysaccharide_Synthase-Rel"/>
</dbReference>
<evidence type="ECO:0000313" key="5">
    <source>
        <dbReference type="Proteomes" id="UP000637002"/>
    </source>
</evidence>
<keyword evidence="2" id="KW-0812">Transmembrane</keyword>
<dbReference type="EMBL" id="BMGG01000002">
    <property type="protein sequence ID" value="GGC57634.1"/>
    <property type="molecule type" value="Genomic_DNA"/>
</dbReference>
<name>A0A916U290_9HYPH</name>
<dbReference type="InterPro" id="IPR036291">
    <property type="entry name" value="NAD(P)-bd_dom_sf"/>
</dbReference>
<protein>
    <submittedName>
        <fullName evidence="4">Capsular polysaccharide biosynthesis protein</fullName>
    </submittedName>
</protein>
<evidence type="ECO:0000259" key="3">
    <source>
        <dbReference type="Pfam" id="PF02719"/>
    </source>
</evidence>
<feature type="transmembrane region" description="Helical" evidence="2">
    <location>
        <begin position="85"/>
        <end position="104"/>
    </location>
</feature>
<dbReference type="SUPFAM" id="SSF51735">
    <property type="entry name" value="NAD(P)-binding Rossmann-fold domains"/>
    <property type="match status" value="1"/>
</dbReference>
<evidence type="ECO:0000256" key="2">
    <source>
        <dbReference type="SAM" id="Phobius"/>
    </source>
</evidence>
<keyword evidence="2" id="KW-0472">Membrane</keyword>
<dbReference type="PANTHER" id="PTHR43318">
    <property type="entry name" value="UDP-N-ACETYLGLUCOSAMINE 4,6-DEHYDRATASE"/>
    <property type="match status" value="1"/>
</dbReference>